<feature type="transmembrane region" description="Helical" evidence="6">
    <location>
        <begin position="319"/>
        <end position="337"/>
    </location>
</feature>
<feature type="transmembrane region" description="Helical" evidence="6">
    <location>
        <begin position="380"/>
        <end position="399"/>
    </location>
</feature>
<feature type="transmembrane region" description="Helical" evidence="6">
    <location>
        <begin position="132"/>
        <end position="151"/>
    </location>
</feature>
<dbReference type="PANTHER" id="PTHR42703:SF1">
    <property type="entry name" value="NA(+)_H(+) ANTIPORTER SUBUNIT D1"/>
    <property type="match status" value="1"/>
</dbReference>
<keyword evidence="5 6" id="KW-0472">Membrane</keyword>
<keyword evidence="4 6" id="KW-1133">Transmembrane helix</keyword>
<proteinExistence type="predicted"/>
<evidence type="ECO:0000256" key="5">
    <source>
        <dbReference type="ARBA" id="ARBA00023136"/>
    </source>
</evidence>
<feature type="transmembrane region" description="Helical" evidence="6">
    <location>
        <begin position="253"/>
        <end position="272"/>
    </location>
</feature>
<protein>
    <recommendedName>
        <fullName evidence="7">NADH:quinone oxidoreductase/Mrp antiporter transmembrane domain-containing protein</fullName>
    </recommendedName>
</protein>
<evidence type="ECO:0000313" key="8">
    <source>
        <dbReference type="EMBL" id="HEM67889.1"/>
    </source>
</evidence>
<dbReference type="PANTHER" id="PTHR42703">
    <property type="entry name" value="NADH DEHYDROGENASE"/>
    <property type="match status" value="1"/>
</dbReference>
<reference evidence="8" key="1">
    <citation type="journal article" date="2020" name="mSystems">
        <title>Genome- and Community-Level Interaction Insights into Carbon Utilization and Element Cycling Functions of Hydrothermarchaeota in Hydrothermal Sediment.</title>
        <authorList>
            <person name="Zhou Z."/>
            <person name="Liu Y."/>
            <person name="Xu W."/>
            <person name="Pan J."/>
            <person name="Luo Z.H."/>
            <person name="Li M."/>
        </authorList>
    </citation>
    <scope>NUCLEOTIDE SEQUENCE [LARGE SCALE GENOMIC DNA]</scope>
    <source>
        <strain evidence="8">SpSt-125</strain>
    </source>
</reference>
<evidence type="ECO:0000256" key="6">
    <source>
        <dbReference type="SAM" id="Phobius"/>
    </source>
</evidence>
<feature type="transmembrane region" description="Helical" evidence="6">
    <location>
        <begin position="292"/>
        <end position="312"/>
    </location>
</feature>
<feature type="transmembrane region" description="Helical" evidence="6">
    <location>
        <begin position="110"/>
        <end position="126"/>
    </location>
</feature>
<dbReference type="InterPro" id="IPR001750">
    <property type="entry name" value="ND/Mrp_TM"/>
</dbReference>
<feature type="domain" description="NADH:quinone oxidoreductase/Mrp antiporter transmembrane" evidence="7">
    <location>
        <begin position="130"/>
        <end position="431"/>
    </location>
</feature>
<feature type="transmembrane region" description="Helical" evidence="6">
    <location>
        <begin position="419"/>
        <end position="441"/>
    </location>
</feature>
<feature type="transmembrane region" description="Helical" evidence="6">
    <location>
        <begin position="6"/>
        <end position="24"/>
    </location>
</feature>
<dbReference type="AlphaFoldDB" id="A0A7J2U5Q2"/>
<comment type="caution">
    <text evidence="8">The sequence shown here is derived from an EMBL/GenBank/DDBJ whole genome shotgun (WGS) entry which is preliminary data.</text>
</comment>
<feature type="transmembrane region" description="Helical" evidence="6">
    <location>
        <begin position="163"/>
        <end position="187"/>
    </location>
</feature>
<comment type="subcellular location">
    <subcellularLocation>
        <location evidence="1">Cell membrane</location>
        <topology evidence="1">Multi-pass membrane protein</topology>
    </subcellularLocation>
</comment>
<feature type="transmembrane region" description="Helical" evidence="6">
    <location>
        <begin position="31"/>
        <end position="55"/>
    </location>
</feature>
<evidence type="ECO:0000256" key="2">
    <source>
        <dbReference type="ARBA" id="ARBA00022475"/>
    </source>
</evidence>
<feature type="transmembrane region" description="Helical" evidence="6">
    <location>
        <begin position="207"/>
        <end position="232"/>
    </location>
</feature>
<sequence>MNMFSAAIVMNYLLASAVTAFIGIATRSRKLIDLVAIAMATTGLILSISLMFNIINYGVSTYMFGGFRPPLGVVYYADFISSSLSLLSSFATVVSIILACISMDQSIRRYFYPIAFLLIAGVHSFLFTGDIFHLYVATELVTITSCALTAIYSDKRNAIRATLIYGIAGTAITSFLLLSVILVYGSYGTVNIADIALKSIDPKAVTPFSGGVFGEIVSASITALAMITWVFLFKSGIMPTHFWLPRVYRSAPIASLVLFTSSSDILGVYSILRIYRILFSENSVITSFRNTMLFSLTAISTISAFLSALLTARQDRVRGIVAYSTITQLSLALAGVISRDSEAVAGGLLHMTVNALGDTSILTGYTIYMKNRDIDNFSSRLAKVLIMIGFLNLFGLIPIVPGFWSKALMTKGFLDDGNIVGVATVLISTGLCAIGYFRFAINILLREQTSKFKVISTEGRYFLNTTILLLLIAIVLGLGIGLTLNPQILNIIVELVSRSIDVDTYIANTFNMVNR</sequence>
<feature type="transmembrane region" description="Helical" evidence="6">
    <location>
        <begin position="461"/>
        <end position="484"/>
    </location>
</feature>
<dbReference type="InterPro" id="IPR050586">
    <property type="entry name" value="CPA3_Na-H_Antiporter_D"/>
</dbReference>
<dbReference type="GO" id="GO:0005886">
    <property type="term" value="C:plasma membrane"/>
    <property type="evidence" value="ECO:0007669"/>
    <property type="project" value="UniProtKB-SubCell"/>
</dbReference>
<organism evidence="8">
    <name type="scientific">Ignisphaera aggregans</name>
    <dbReference type="NCBI Taxonomy" id="334771"/>
    <lineage>
        <taxon>Archaea</taxon>
        <taxon>Thermoproteota</taxon>
        <taxon>Thermoprotei</taxon>
        <taxon>Desulfurococcales</taxon>
        <taxon>Desulfurococcaceae</taxon>
        <taxon>Ignisphaera</taxon>
    </lineage>
</organism>
<feature type="transmembrane region" description="Helical" evidence="6">
    <location>
        <begin position="75"/>
        <end position="98"/>
    </location>
</feature>
<dbReference type="EMBL" id="DSEU01000070">
    <property type="protein sequence ID" value="HEM67889.1"/>
    <property type="molecule type" value="Genomic_DNA"/>
</dbReference>
<keyword evidence="3 6" id="KW-0812">Transmembrane</keyword>
<accession>A0A7J2U5Q2</accession>
<feature type="transmembrane region" description="Helical" evidence="6">
    <location>
        <begin position="343"/>
        <end position="368"/>
    </location>
</feature>
<evidence type="ECO:0000256" key="3">
    <source>
        <dbReference type="ARBA" id="ARBA00022692"/>
    </source>
</evidence>
<evidence type="ECO:0000256" key="4">
    <source>
        <dbReference type="ARBA" id="ARBA00022989"/>
    </source>
</evidence>
<gene>
    <name evidence="8" type="ORF">ENO26_10070</name>
</gene>
<dbReference type="Pfam" id="PF00361">
    <property type="entry name" value="Proton_antipo_M"/>
    <property type="match status" value="1"/>
</dbReference>
<keyword evidence="2" id="KW-1003">Cell membrane</keyword>
<evidence type="ECO:0000259" key="7">
    <source>
        <dbReference type="Pfam" id="PF00361"/>
    </source>
</evidence>
<name>A0A7J2U5Q2_9CREN</name>
<evidence type="ECO:0000256" key="1">
    <source>
        <dbReference type="ARBA" id="ARBA00004651"/>
    </source>
</evidence>